<feature type="region of interest" description="Disordered" evidence="1">
    <location>
        <begin position="200"/>
        <end position="219"/>
    </location>
</feature>
<evidence type="ECO:0000313" key="3">
    <source>
        <dbReference type="EMBL" id="CAD9668379.1"/>
    </source>
</evidence>
<reference evidence="3" key="1">
    <citation type="submission" date="2021-01" db="EMBL/GenBank/DDBJ databases">
        <authorList>
            <person name="Corre E."/>
            <person name="Pelletier E."/>
            <person name="Niang G."/>
            <person name="Scheremetjew M."/>
            <person name="Finn R."/>
            <person name="Kale V."/>
            <person name="Holt S."/>
            <person name="Cochrane G."/>
            <person name="Meng A."/>
            <person name="Brown T."/>
            <person name="Cohen L."/>
        </authorList>
    </citation>
    <scope>NUCLEOTIDE SEQUENCE</scope>
    <source>
        <strain evidence="3">NY070348D</strain>
    </source>
</reference>
<dbReference type="EMBL" id="HBHK01004067">
    <property type="protein sequence ID" value="CAD9668377.1"/>
    <property type="molecule type" value="Transcribed_RNA"/>
</dbReference>
<gene>
    <name evidence="2" type="ORF">QSP1433_LOCUS2419</name>
    <name evidence="3" type="ORF">QSP1433_LOCUS2420</name>
</gene>
<name>A0A7S2RDY4_9STRA</name>
<feature type="region of interest" description="Disordered" evidence="1">
    <location>
        <begin position="274"/>
        <end position="342"/>
    </location>
</feature>
<proteinExistence type="predicted"/>
<feature type="compositionally biased region" description="Low complexity" evidence="1">
    <location>
        <begin position="33"/>
        <end position="42"/>
    </location>
</feature>
<sequence length="375" mass="39532">MTSTIPRPTRRRARLRTVETKTGKDERSVPKVADAAAAASRAKVTPPSGSHQKVAVPRKVGRKTAEVHPANKIAASSSMKVAVPGNDVAETVYKPTSVQTIDKVVQTISLDDGATKKNLVKTKISPPKGSVQKVAVPRKAGTRAPAQVHAATKPAASSSMKVVPPKKTIVPQQAKEGTAAPRRVGRVRKAGQVLERLETPSVGTSKSPAPQVEAESTDIRRVPKAGAAKKTVQEDMGKVAVKAKADSTPRRVGRVRKAGEVLERLSVETTNVETTKDKAAAKQVDSASAQQVEKDGFPPLEGRYAVPDSGPHSTSKESKAKTALTQKSSAALTKAAKPATSGDIVTSLRAAARENGVHIHVHAPVNIHIHQKSKL</sequence>
<organism evidence="3">
    <name type="scientific">Mucochytrium quahogii</name>
    <dbReference type="NCBI Taxonomy" id="96639"/>
    <lineage>
        <taxon>Eukaryota</taxon>
        <taxon>Sar</taxon>
        <taxon>Stramenopiles</taxon>
        <taxon>Bigyra</taxon>
        <taxon>Labyrinthulomycetes</taxon>
        <taxon>Thraustochytrida</taxon>
        <taxon>Thraustochytriidae</taxon>
        <taxon>Mucochytrium</taxon>
    </lineage>
</organism>
<evidence type="ECO:0000313" key="2">
    <source>
        <dbReference type="EMBL" id="CAD9668377.1"/>
    </source>
</evidence>
<evidence type="ECO:0000256" key="1">
    <source>
        <dbReference type="SAM" id="MobiDB-lite"/>
    </source>
</evidence>
<protein>
    <submittedName>
        <fullName evidence="3">Uncharacterized protein</fullName>
    </submittedName>
</protein>
<feature type="compositionally biased region" description="Basic and acidic residues" evidence="1">
    <location>
        <begin position="16"/>
        <end position="29"/>
    </location>
</feature>
<feature type="region of interest" description="Disordered" evidence="1">
    <location>
        <begin position="1"/>
        <end position="66"/>
    </location>
</feature>
<feature type="region of interest" description="Disordered" evidence="1">
    <location>
        <begin position="142"/>
        <end position="183"/>
    </location>
</feature>
<dbReference type="AlphaFoldDB" id="A0A7S2RDY4"/>
<dbReference type="EMBL" id="HBHK01004068">
    <property type="protein sequence ID" value="CAD9668379.1"/>
    <property type="molecule type" value="Transcribed_RNA"/>
</dbReference>
<accession>A0A7S2RDY4</accession>